<dbReference type="EC" id="3.2.1.-" evidence="11"/>
<dbReference type="Pfam" id="PF16499">
    <property type="entry name" value="Melibiase_2"/>
    <property type="match status" value="1"/>
</dbReference>
<dbReference type="SUPFAM" id="SSF51445">
    <property type="entry name" value="(Trans)glycosidases"/>
    <property type="match status" value="1"/>
</dbReference>
<keyword evidence="14" id="KW-1185">Reference proteome</keyword>
<keyword evidence="7 11" id="KW-1015">Disulfide bond</keyword>
<feature type="signal peptide" evidence="12">
    <location>
        <begin position="1"/>
        <end position="23"/>
    </location>
</feature>
<dbReference type="PANTHER" id="PTHR11452:SF66">
    <property type="entry name" value="ALPHA-GALACTOSIDASE"/>
    <property type="match status" value="1"/>
</dbReference>
<dbReference type="GO" id="GO:0005764">
    <property type="term" value="C:lysosome"/>
    <property type="evidence" value="ECO:0007669"/>
    <property type="project" value="UniProtKB-SubCell"/>
</dbReference>
<dbReference type="InterPro" id="IPR002241">
    <property type="entry name" value="Glyco_hydro_27"/>
</dbReference>
<evidence type="ECO:0000256" key="3">
    <source>
        <dbReference type="ARBA" id="ARBA00011738"/>
    </source>
</evidence>
<keyword evidence="10 11" id="KW-0326">Glycosidase</keyword>
<dbReference type="InterPro" id="IPR017853">
    <property type="entry name" value="GH"/>
</dbReference>
<dbReference type="PROSITE" id="PS00512">
    <property type="entry name" value="ALPHA_GALACTOSIDASE"/>
    <property type="match status" value="1"/>
</dbReference>
<gene>
    <name evidence="13" type="ORF">AWZ03_002823</name>
</gene>
<keyword evidence="6" id="KW-0443">Lipid metabolism</keyword>
<reference evidence="13 14" key="1">
    <citation type="journal article" date="2019" name="J. Hered.">
        <title>An Improved Genome Assembly for Drosophila navojoa, the Basal Species in the mojavensis Cluster.</title>
        <authorList>
            <person name="Vanderlinde T."/>
            <person name="Dupim E.G."/>
            <person name="Nazario-Yepiz N.O."/>
            <person name="Carvalho A.B."/>
        </authorList>
    </citation>
    <scope>NUCLEOTIDE SEQUENCE [LARGE SCALE GENOMIC DNA]</scope>
    <source>
        <strain evidence="13">Navoj_Jal97</strain>
        <tissue evidence="13">Whole organism</tissue>
    </source>
</reference>
<protein>
    <recommendedName>
        <fullName evidence="11">Alpha-galactosidase</fullName>
        <ecNumber evidence="11">3.2.1.-</ecNumber>
    </recommendedName>
</protein>
<dbReference type="STRING" id="7232.A0A484BQ96"/>
<comment type="caution">
    <text evidence="13">The sequence shown here is derived from an EMBL/GenBank/DDBJ whole genome shotgun (WGS) entry which is preliminary data.</text>
</comment>
<comment type="subunit">
    <text evidence="3 11">Homodimer.</text>
</comment>
<dbReference type="GO" id="GO:0019377">
    <property type="term" value="P:glycolipid catabolic process"/>
    <property type="evidence" value="ECO:0007669"/>
    <property type="project" value="UniProtKB-ARBA"/>
</dbReference>
<keyword evidence="4 12" id="KW-0732">Signal</keyword>
<keyword evidence="9" id="KW-0458">Lysosome</keyword>
<organism evidence="13 14">
    <name type="scientific">Drosophila navojoa</name>
    <name type="common">Fruit fly</name>
    <dbReference type="NCBI Taxonomy" id="7232"/>
    <lineage>
        <taxon>Eukaryota</taxon>
        <taxon>Metazoa</taxon>
        <taxon>Ecdysozoa</taxon>
        <taxon>Arthropoda</taxon>
        <taxon>Hexapoda</taxon>
        <taxon>Insecta</taxon>
        <taxon>Pterygota</taxon>
        <taxon>Neoptera</taxon>
        <taxon>Endopterygota</taxon>
        <taxon>Diptera</taxon>
        <taxon>Brachycera</taxon>
        <taxon>Muscomorpha</taxon>
        <taxon>Ephydroidea</taxon>
        <taxon>Drosophilidae</taxon>
        <taxon>Drosophila</taxon>
    </lineage>
</organism>
<dbReference type="FunFam" id="3.20.20.70:FF:000070">
    <property type="entry name" value="Alpha-galactosidase"/>
    <property type="match status" value="1"/>
</dbReference>
<evidence type="ECO:0000256" key="7">
    <source>
        <dbReference type="ARBA" id="ARBA00023157"/>
    </source>
</evidence>
<evidence type="ECO:0000256" key="9">
    <source>
        <dbReference type="ARBA" id="ARBA00023228"/>
    </source>
</evidence>
<dbReference type="EMBL" id="LSRL02000013">
    <property type="protein sequence ID" value="TDG50834.1"/>
    <property type="molecule type" value="Genomic_DNA"/>
</dbReference>
<evidence type="ECO:0000256" key="8">
    <source>
        <dbReference type="ARBA" id="ARBA00023180"/>
    </source>
</evidence>
<evidence type="ECO:0000256" key="12">
    <source>
        <dbReference type="SAM" id="SignalP"/>
    </source>
</evidence>
<evidence type="ECO:0000256" key="4">
    <source>
        <dbReference type="ARBA" id="ARBA00022729"/>
    </source>
</evidence>
<dbReference type="OMA" id="WHDPDMI"/>
<sequence>MFAMRNVPFLLLVLTQLLRAGSALDNGLALTPPMGWMSWQRFRCITDCDTFPDECISEKLFRRSADLLVSEGYADVGYEYVIIDDCWLEWNRDNKTNKLVPDRKRFPRGLNVLADHIHAKGLKFGLYQDFGTKTCAGYPGVIDHMALDAETFANWDVDYVKLDGCYANVSDMATGYPEFGRLLNETGRPMVYSCSWPAYQSGSEQPLFEALKRHCNLWRNWADIQDSFQSVMTIADYFANNQDSMQPHAGPGHWNDPDMLILGNYGLSYDQSKLQMAIWAVLAAPLIMSNDLAKVRPEIKEILQNRDVIAVNQDPLGIQGLASTNRT</sequence>
<comment type="similarity">
    <text evidence="2 11">Belongs to the glycosyl hydrolase 27 family.</text>
</comment>
<proteinExistence type="inferred from homology"/>
<dbReference type="Proteomes" id="UP000295192">
    <property type="component" value="Unassembled WGS sequence"/>
</dbReference>
<evidence type="ECO:0000313" key="14">
    <source>
        <dbReference type="Proteomes" id="UP000295192"/>
    </source>
</evidence>
<evidence type="ECO:0000256" key="5">
    <source>
        <dbReference type="ARBA" id="ARBA00022801"/>
    </source>
</evidence>
<dbReference type="InterPro" id="IPR013785">
    <property type="entry name" value="Aldolase_TIM"/>
</dbReference>
<dbReference type="PANTHER" id="PTHR11452">
    <property type="entry name" value="ALPHA-GALACTOSIDASE/ALPHA-N-ACETYLGALACTOSAMINIDASE"/>
    <property type="match status" value="1"/>
</dbReference>
<accession>A0A484BQ96</accession>
<dbReference type="CDD" id="cd14792">
    <property type="entry name" value="GH27"/>
    <property type="match status" value="1"/>
</dbReference>
<evidence type="ECO:0000256" key="11">
    <source>
        <dbReference type="RuleBase" id="RU361168"/>
    </source>
</evidence>
<dbReference type="GO" id="GO:0016139">
    <property type="term" value="P:glycoside catabolic process"/>
    <property type="evidence" value="ECO:0007669"/>
    <property type="project" value="TreeGrafter"/>
</dbReference>
<evidence type="ECO:0000313" key="13">
    <source>
        <dbReference type="EMBL" id="TDG50834.1"/>
    </source>
</evidence>
<dbReference type="Gene3D" id="3.20.20.70">
    <property type="entry name" value="Aldolase class I"/>
    <property type="match status" value="1"/>
</dbReference>
<evidence type="ECO:0000256" key="1">
    <source>
        <dbReference type="ARBA" id="ARBA00004371"/>
    </source>
</evidence>
<dbReference type="AlphaFoldDB" id="A0A484BQ96"/>
<dbReference type="OrthoDB" id="5795902at2759"/>
<evidence type="ECO:0000256" key="10">
    <source>
        <dbReference type="ARBA" id="ARBA00023295"/>
    </source>
</evidence>
<evidence type="ECO:0000256" key="6">
    <source>
        <dbReference type="ARBA" id="ARBA00023098"/>
    </source>
</evidence>
<keyword evidence="5 11" id="KW-0378">Hydrolase</keyword>
<dbReference type="GO" id="GO:0004557">
    <property type="term" value="F:alpha-galactosidase activity"/>
    <property type="evidence" value="ECO:0007669"/>
    <property type="project" value="TreeGrafter"/>
</dbReference>
<dbReference type="GO" id="GO:0009311">
    <property type="term" value="P:oligosaccharide metabolic process"/>
    <property type="evidence" value="ECO:0007669"/>
    <property type="project" value="TreeGrafter"/>
</dbReference>
<comment type="subcellular location">
    <subcellularLocation>
        <location evidence="1">Lysosome</location>
    </subcellularLocation>
</comment>
<feature type="chain" id="PRO_5019772539" description="Alpha-galactosidase" evidence="12">
    <location>
        <begin position="24"/>
        <end position="327"/>
    </location>
</feature>
<keyword evidence="8" id="KW-0325">Glycoprotein</keyword>
<name>A0A484BQ96_DRONA</name>
<dbReference type="PRINTS" id="PR00740">
    <property type="entry name" value="GLHYDRLASE27"/>
</dbReference>
<dbReference type="GO" id="GO:0016020">
    <property type="term" value="C:membrane"/>
    <property type="evidence" value="ECO:0007669"/>
    <property type="project" value="GOC"/>
</dbReference>
<evidence type="ECO:0000256" key="2">
    <source>
        <dbReference type="ARBA" id="ARBA00009743"/>
    </source>
</evidence>
<dbReference type="InterPro" id="IPR000111">
    <property type="entry name" value="Glyco_hydro_27/36_CS"/>
</dbReference>